<dbReference type="AlphaFoldDB" id="A0A537IWK8"/>
<dbReference type="InterPro" id="IPR027268">
    <property type="entry name" value="Peptidase_M4/M1_CTD_sf"/>
</dbReference>
<organism evidence="2 3">
    <name type="scientific">Candidatus Segetimicrobium genomatis</name>
    <dbReference type="NCBI Taxonomy" id="2569760"/>
    <lineage>
        <taxon>Bacteria</taxon>
        <taxon>Bacillati</taxon>
        <taxon>Candidatus Sysuimicrobiota</taxon>
        <taxon>Candidatus Sysuimicrobiia</taxon>
        <taxon>Candidatus Sysuimicrobiales</taxon>
        <taxon>Candidatus Segetimicrobiaceae</taxon>
        <taxon>Candidatus Segetimicrobium</taxon>
    </lineage>
</organism>
<dbReference type="GO" id="GO:0016020">
    <property type="term" value="C:membrane"/>
    <property type="evidence" value="ECO:0007669"/>
    <property type="project" value="TreeGrafter"/>
</dbReference>
<evidence type="ECO:0000313" key="3">
    <source>
        <dbReference type="Proteomes" id="UP000318834"/>
    </source>
</evidence>
<sequence length="604" mass="66352">MNDEQSKNSPERAADVWPGWRVTDERAFLAKMFSDDELRGKPSQARVSGLVSLVRSPWPTILIICLVLAVYRDPALSQITLDDLVIRAFDISISIAPVPLKYNFEGGQLRFTSRGSLRGTTTAMVEVTSPSPVAIARFSFDSDVTLKSVTALGHNVASKRRRDTLMLTFTPPLSPGAKVPVTFVYEGQPLYIFDEFVLVSEGSLYPLLISPFGDFSANLGRVKLKLTAPGGYSIAGTGKLIAKEGGVRTWDSEVPVPWVAVAGGRKHTVREKTLHGVTMQFYVPPGEDRNLDKLADFAGRSVGFFSHLLYPFPYSELRAVSLFVPGASGLGYPGLLMIDARAFRNNFPGDLNRDSFLFHLIAHELAHGYVPSQTVPKGIGFIWLSEGFAEYLSLMAVEALLGPDAFKRELQEERDNYAFVAATATTEPSIAAITFANYHGPATWVIYAKGSLVLHMLRGVLGDELFKNGLAAYFSTFRGRAARVADFQTTMERVSGQSLGWFFDQWINEKVLPDYTITRVTSLPTPDGAFQTTATVRNLGTGQMPVEVGFVMDGGDVQIQKAEIPSSGEVTVTAMTQKPVKQVEVDPKKWVIQKDYKNDVAPVR</sequence>
<dbReference type="InterPro" id="IPR014782">
    <property type="entry name" value="Peptidase_M1_dom"/>
</dbReference>
<comment type="caution">
    <text evidence="2">The sequence shown here is derived from an EMBL/GenBank/DDBJ whole genome shotgun (WGS) entry which is preliminary data.</text>
</comment>
<evidence type="ECO:0000313" key="2">
    <source>
        <dbReference type="EMBL" id="TMI75701.1"/>
    </source>
</evidence>
<evidence type="ECO:0000259" key="1">
    <source>
        <dbReference type="Pfam" id="PF01433"/>
    </source>
</evidence>
<name>A0A537IWK8_9BACT</name>
<dbReference type="GO" id="GO:0005615">
    <property type="term" value="C:extracellular space"/>
    <property type="evidence" value="ECO:0007669"/>
    <property type="project" value="TreeGrafter"/>
</dbReference>
<dbReference type="GO" id="GO:0008270">
    <property type="term" value="F:zinc ion binding"/>
    <property type="evidence" value="ECO:0007669"/>
    <property type="project" value="InterPro"/>
</dbReference>
<dbReference type="SUPFAM" id="SSF55486">
    <property type="entry name" value="Metalloproteases ('zincins'), catalytic domain"/>
    <property type="match status" value="1"/>
</dbReference>
<dbReference type="InterPro" id="IPR050344">
    <property type="entry name" value="Peptidase_M1_aminopeptidases"/>
</dbReference>
<dbReference type="Gene3D" id="1.10.390.10">
    <property type="entry name" value="Neutral Protease Domain 2"/>
    <property type="match status" value="1"/>
</dbReference>
<dbReference type="Proteomes" id="UP000318834">
    <property type="component" value="Unassembled WGS sequence"/>
</dbReference>
<dbReference type="PANTHER" id="PTHR11533">
    <property type="entry name" value="PROTEASE M1 ZINC METALLOPROTEASE"/>
    <property type="match status" value="1"/>
</dbReference>
<dbReference type="EMBL" id="VBAP01000041">
    <property type="protein sequence ID" value="TMI75701.1"/>
    <property type="molecule type" value="Genomic_DNA"/>
</dbReference>
<dbReference type="GO" id="GO:0042277">
    <property type="term" value="F:peptide binding"/>
    <property type="evidence" value="ECO:0007669"/>
    <property type="project" value="TreeGrafter"/>
</dbReference>
<feature type="domain" description="Peptidase M1 membrane alanine aminopeptidase" evidence="1">
    <location>
        <begin position="352"/>
        <end position="506"/>
    </location>
</feature>
<dbReference type="GO" id="GO:0070006">
    <property type="term" value="F:metalloaminopeptidase activity"/>
    <property type="evidence" value="ECO:0007669"/>
    <property type="project" value="TreeGrafter"/>
</dbReference>
<gene>
    <name evidence="2" type="ORF">E6H05_06085</name>
</gene>
<dbReference type="GO" id="GO:0005737">
    <property type="term" value="C:cytoplasm"/>
    <property type="evidence" value="ECO:0007669"/>
    <property type="project" value="TreeGrafter"/>
</dbReference>
<dbReference type="PANTHER" id="PTHR11533:SF174">
    <property type="entry name" value="PUROMYCIN-SENSITIVE AMINOPEPTIDASE-RELATED"/>
    <property type="match status" value="1"/>
</dbReference>
<accession>A0A537IWK8</accession>
<reference evidence="2 3" key="1">
    <citation type="journal article" date="2019" name="Nat. Microbiol.">
        <title>Mediterranean grassland soil C-N compound turnover is dependent on rainfall and depth, and is mediated by genomically divergent microorganisms.</title>
        <authorList>
            <person name="Diamond S."/>
            <person name="Andeer P.F."/>
            <person name="Li Z."/>
            <person name="Crits-Christoph A."/>
            <person name="Burstein D."/>
            <person name="Anantharaman K."/>
            <person name="Lane K.R."/>
            <person name="Thomas B.C."/>
            <person name="Pan C."/>
            <person name="Northen T.R."/>
            <person name="Banfield J.F."/>
        </authorList>
    </citation>
    <scope>NUCLEOTIDE SEQUENCE [LARGE SCALE GENOMIC DNA]</scope>
    <source>
        <strain evidence="2">NP_8</strain>
    </source>
</reference>
<dbReference type="Pfam" id="PF01433">
    <property type="entry name" value="Peptidase_M1"/>
    <property type="match status" value="1"/>
</dbReference>
<dbReference type="GO" id="GO:0043171">
    <property type="term" value="P:peptide catabolic process"/>
    <property type="evidence" value="ECO:0007669"/>
    <property type="project" value="TreeGrafter"/>
</dbReference>
<protein>
    <submittedName>
        <fullName evidence="2">M1 family metallopeptidase</fullName>
    </submittedName>
</protein>
<proteinExistence type="predicted"/>